<organism evidence="1 2">
    <name type="scientific">Vreelandella aquamarina</name>
    <dbReference type="NCBI Taxonomy" id="77097"/>
    <lineage>
        <taxon>Bacteria</taxon>
        <taxon>Pseudomonadati</taxon>
        <taxon>Pseudomonadota</taxon>
        <taxon>Gammaproteobacteria</taxon>
        <taxon>Oceanospirillales</taxon>
        <taxon>Halomonadaceae</taxon>
        <taxon>Vreelandella</taxon>
    </lineage>
</organism>
<dbReference type="Pfam" id="PF19456">
    <property type="entry name" value="MobI"/>
    <property type="match status" value="1"/>
</dbReference>
<dbReference type="InterPro" id="IPR045809">
    <property type="entry name" value="MobI"/>
</dbReference>
<dbReference type="Proteomes" id="UP000503197">
    <property type="component" value="Chromosome"/>
</dbReference>
<sequence>MTRMNKQQVVDHWCHASRLEGVDHTRGTQAATEQSKAFLQTLMDLIDIEQARYRYLAQRICDVYWEHNIAHRTDQTEGYPGHHGCRVRLRGRKLELSWYYNSFVPKEGGTGHAVYSEHISKEGQYRYFKSAFARAQDWENPVIADIEDGFELIRRLNANLTQLRRTLKSSVCLLAELEAYLEEILAPLARAAKTEGTGKK</sequence>
<evidence type="ECO:0000313" key="2">
    <source>
        <dbReference type="Proteomes" id="UP000503197"/>
    </source>
</evidence>
<reference evidence="1 2" key="1">
    <citation type="submission" date="2020-02" db="EMBL/GenBank/DDBJ databases">
        <title>Complete Genome Sequence of Halomonas meridiana strain BAA-801, Isolated from Deep Sea Thermal Vent.</title>
        <authorList>
            <person name="Takahashi Y."/>
            <person name="Takahashi H."/>
            <person name="Galipon J."/>
            <person name="Arakawa K."/>
        </authorList>
    </citation>
    <scope>NUCLEOTIDE SEQUENCE [LARGE SCALE GENOMIC DNA]</scope>
    <source>
        <strain evidence="1 2">Slthf1</strain>
    </source>
</reference>
<dbReference type="AlphaFoldDB" id="A0A6F8SZD0"/>
<protein>
    <submittedName>
        <fullName evidence="1">Uncharacterized protein</fullName>
    </submittedName>
</protein>
<dbReference type="OrthoDB" id="5879190at2"/>
<accession>A0A6F8SZD0</accession>
<evidence type="ECO:0000313" key="1">
    <source>
        <dbReference type="EMBL" id="BCA93558.1"/>
    </source>
</evidence>
<proteinExistence type="predicted"/>
<dbReference type="RefSeq" id="WP_052509918.1">
    <property type="nucleotide sequence ID" value="NZ_AP022821.1"/>
</dbReference>
<name>A0A6F8SZD0_9GAMM</name>
<dbReference type="EMBL" id="AP022821">
    <property type="protein sequence ID" value="BCA93558.1"/>
    <property type="molecule type" value="Genomic_DNA"/>
</dbReference>
<gene>
    <name evidence="1" type="ORF">HMSLTHF_33330</name>
</gene>